<feature type="transmembrane region" description="Helical" evidence="6">
    <location>
        <begin position="236"/>
        <end position="260"/>
    </location>
</feature>
<evidence type="ECO:0000256" key="6">
    <source>
        <dbReference type="SAM" id="Phobius"/>
    </source>
</evidence>
<feature type="transmembrane region" description="Helical" evidence="6">
    <location>
        <begin position="329"/>
        <end position="352"/>
    </location>
</feature>
<evidence type="ECO:0000256" key="3">
    <source>
        <dbReference type="ARBA" id="ARBA00022692"/>
    </source>
</evidence>
<evidence type="ECO:0000259" key="7">
    <source>
        <dbReference type="PROSITE" id="PS50850"/>
    </source>
</evidence>
<dbReference type="GO" id="GO:0016020">
    <property type="term" value="C:membrane"/>
    <property type="evidence" value="ECO:0007669"/>
    <property type="project" value="UniProtKB-SubCell"/>
</dbReference>
<evidence type="ECO:0000256" key="4">
    <source>
        <dbReference type="ARBA" id="ARBA00022989"/>
    </source>
</evidence>
<feature type="domain" description="Major facilitator superfamily (MFS) profile" evidence="7">
    <location>
        <begin position="25"/>
        <end position="423"/>
    </location>
</feature>
<dbReference type="PANTHER" id="PTHR23505">
    <property type="entry name" value="SPINSTER"/>
    <property type="match status" value="1"/>
</dbReference>
<feature type="transmembrane region" description="Helical" evidence="6">
    <location>
        <begin position="59"/>
        <end position="81"/>
    </location>
</feature>
<organism evidence="8 9">
    <name type="scientific">Sphingomonas tagetis</name>
    <dbReference type="NCBI Taxonomy" id="2949092"/>
    <lineage>
        <taxon>Bacteria</taxon>
        <taxon>Pseudomonadati</taxon>
        <taxon>Pseudomonadota</taxon>
        <taxon>Alphaproteobacteria</taxon>
        <taxon>Sphingomonadales</taxon>
        <taxon>Sphingomonadaceae</taxon>
        <taxon>Sphingomonas</taxon>
    </lineage>
</organism>
<keyword evidence="5 6" id="KW-0472">Membrane</keyword>
<keyword evidence="9" id="KW-1185">Reference proteome</keyword>
<dbReference type="Gene3D" id="1.20.1250.20">
    <property type="entry name" value="MFS general substrate transporter like domains"/>
    <property type="match status" value="1"/>
</dbReference>
<dbReference type="AlphaFoldDB" id="A0A9X2HK15"/>
<comment type="subcellular location">
    <subcellularLocation>
        <location evidence="1">Membrane</location>
        <topology evidence="1">Multi-pass membrane protein</topology>
    </subcellularLocation>
</comment>
<keyword evidence="2" id="KW-0813">Transport</keyword>
<feature type="transmembrane region" description="Helical" evidence="6">
    <location>
        <begin position="272"/>
        <end position="292"/>
    </location>
</feature>
<dbReference type="InterPro" id="IPR020846">
    <property type="entry name" value="MFS_dom"/>
</dbReference>
<proteinExistence type="predicted"/>
<dbReference type="PANTHER" id="PTHR23505:SF79">
    <property type="entry name" value="PROTEIN SPINSTER"/>
    <property type="match status" value="1"/>
</dbReference>
<feature type="transmembrane region" description="Helical" evidence="6">
    <location>
        <begin position="24"/>
        <end position="47"/>
    </location>
</feature>
<dbReference type="CDD" id="cd17328">
    <property type="entry name" value="MFS_spinster_like"/>
    <property type="match status" value="1"/>
</dbReference>
<feature type="transmembrane region" description="Helical" evidence="6">
    <location>
        <begin position="180"/>
        <end position="198"/>
    </location>
</feature>
<dbReference type="InterPro" id="IPR044770">
    <property type="entry name" value="MFS_spinster-like"/>
</dbReference>
<keyword evidence="4 6" id="KW-1133">Transmembrane helix</keyword>
<name>A0A9X2HK15_9SPHN</name>
<dbReference type="Pfam" id="PF07690">
    <property type="entry name" value="MFS_1"/>
    <property type="match status" value="1"/>
</dbReference>
<accession>A0A9X2HK15</accession>
<dbReference type="RefSeq" id="WP_254293386.1">
    <property type="nucleotide sequence ID" value="NZ_JAMLDX010000008.1"/>
</dbReference>
<dbReference type="InterPro" id="IPR011701">
    <property type="entry name" value="MFS"/>
</dbReference>
<feature type="transmembrane region" description="Helical" evidence="6">
    <location>
        <begin position="93"/>
        <end position="113"/>
    </location>
</feature>
<gene>
    <name evidence="8" type="ORF">M9978_11775</name>
</gene>
<protein>
    <submittedName>
        <fullName evidence="8">MFS transporter</fullName>
    </submittedName>
</protein>
<evidence type="ECO:0000256" key="1">
    <source>
        <dbReference type="ARBA" id="ARBA00004141"/>
    </source>
</evidence>
<feature type="transmembrane region" description="Helical" evidence="6">
    <location>
        <begin position="152"/>
        <end position="174"/>
    </location>
</feature>
<comment type="caution">
    <text evidence="8">The sequence shown here is derived from an EMBL/GenBank/DDBJ whole genome shotgun (WGS) entry which is preliminary data.</text>
</comment>
<feature type="transmembrane region" description="Helical" evidence="6">
    <location>
        <begin position="364"/>
        <end position="387"/>
    </location>
</feature>
<dbReference type="Proteomes" id="UP001139451">
    <property type="component" value="Unassembled WGS sequence"/>
</dbReference>
<evidence type="ECO:0000313" key="9">
    <source>
        <dbReference type="Proteomes" id="UP001139451"/>
    </source>
</evidence>
<evidence type="ECO:0000313" key="8">
    <source>
        <dbReference type="EMBL" id="MCP3731107.1"/>
    </source>
</evidence>
<sequence length="433" mass="45698">MASKGIPASGASGAALSETARFKLLLVIAVLATFFNILDRSILSILAEPIKQDLGLTDTQLGFLTGFAFALFYSFAGLPIARYVDRPHSDRPLVIASCMALWSAMTMVCGMAANYGQLLVARMLVAVGESGGGPPILTLMNHYVTPANRSRAFGIYSLGIPLGTLAGLMVGGWLADLVGWRMTFIIVGAPGLLLALIIKLTLHEPRKTEPAPVATEAHPSILENCRVIFGSPALRWLTAATALIGVFVTALPNWTGIYLIRVVELSPTQAGLLLGLTMGAGAIGTYYGGALADRFARAGPGRALLVPCYGLLIGIPAAGLAIASSDWRVFAALYWISFVGAASYLGPFFSVVQQLVGPKYRATTIVIIMMLFNLVGVGLGSFAVGVASDYFAPLYGRDSLRWILVVGHLAAVVPAFLYYRAAALADRGIVDGE</sequence>
<dbReference type="SUPFAM" id="SSF103473">
    <property type="entry name" value="MFS general substrate transporter"/>
    <property type="match status" value="1"/>
</dbReference>
<feature type="transmembrane region" description="Helical" evidence="6">
    <location>
        <begin position="119"/>
        <end position="140"/>
    </location>
</feature>
<keyword evidence="3 6" id="KW-0812">Transmembrane</keyword>
<dbReference type="EMBL" id="JAMLDX010000008">
    <property type="protein sequence ID" value="MCP3731107.1"/>
    <property type="molecule type" value="Genomic_DNA"/>
</dbReference>
<dbReference type="PROSITE" id="PS50850">
    <property type="entry name" value="MFS"/>
    <property type="match status" value="1"/>
</dbReference>
<dbReference type="InterPro" id="IPR036259">
    <property type="entry name" value="MFS_trans_sf"/>
</dbReference>
<evidence type="ECO:0000256" key="5">
    <source>
        <dbReference type="ARBA" id="ARBA00023136"/>
    </source>
</evidence>
<feature type="transmembrane region" description="Helical" evidence="6">
    <location>
        <begin position="304"/>
        <end position="323"/>
    </location>
</feature>
<feature type="transmembrane region" description="Helical" evidence="6">
    <location>
        <begin position="399"/>
        <end position="419"/>
    </location>
</feature>
<dbReference type="GO" id="GO:0022857">
    <property type="term" value="F:transmembrane transporter activity"/>
    <property type="evidence" value="ECO:0007669"/>
    <property type="project" value="InterPro"/>
</dbReference>
<reference evidence="8" key="1">
    <citation type="submission" date="2022-05" db="EMBL/GenBank/DDBJ databases">
        <title>Sphingomonas sp. strain MG17 Genome sequencing and assembly.</title>
        <authorList>
            <person name="Kim I."/>
        </authorList>
    </citation>
    <scope>NUCLEOTIDE SEQUENCE</scope>
    <source>
        <strain evidence="8">MG17</strain>
    </source>
</reference>
<evidence type="ECO:0000256" key="2">
    <source>
        <dbReference type="ARBA" id="ARBA00022448"/>
    </source>
</evidence>